<dbReference type="SUPFAM" id="SSF55486">
    <property type="entry name" value="Metalloproteases ('zincins'), catalytic domain"/>
    <property type="match status" value="1"/>
</dbReference>
<comment type="function">
    <text evidence="2">Probable zinc protease.</text>
</comment>
<evidence type="ECO:0000259" key="7">
    <source>
        <dbReference type="PROSITE" id="PS50214"/>
    </source>
</evidence>
<dbReference type="PROSITE" id="PS50215">
    <property type="entry name" value="ADAM_MEPRO"/>
    <property type="match status" value="1"/>
</dbReference>
<evidence type="ECO:0000313" key="9">
    <source>
        <dbReference type="EMBL" id="KZZ96217.1"/>
    </source>
</evidence>
<organism evidence="9 10">
    <name type="scientific">Ascosphaera apis ARSEF 7405</name>
    <dbReference type="NCBI Taxonomy" id="392613"/>
    <lineage>
        <taxon>Eukaryota</taxon>
        <taxon>Fungi</taxon>
        <taxon>Dikarya</taxon>
        <taxon>Ascomycota</taxon>
        <taxon>Pezizomycotina</taxon>
        <taxon>Eurotiomycetes</taxon>
        <taxon>Eurotiomycetidae</taxon>
        <taxon>Onygenales</taxon>
        <taxon>Ascosphaeraceae</taxon>
        <taxon>Ascosphaera</taxon>
    </lineage>
</organism>
<dbReference type="SUPFAM" id="SSF57552">
    <property type="entry name" value="Blood coagulation inhibitor (disintegrin)"/>
    <property type="match status" value="1"/>
</dbReference>
<keyword evidence="6" id="KW-1133">Transmembrane helix</keyword>
<keyword evidence="6" id="KW-0812">Transmembrane</keyword>
<dbReference type="FunFam" id="4.10.70.10:FF:000003">
    <property type="entry name" value="Disintegrin and metalloproteinase domain-containing protein 17"/>
    <property type="match status" value="1"/>
</dbReference>
<gene>
    <name evidence="9" type="ORF">AAP_00990</name>
</gene>
<dbReference type="GO" id="GO:0006508">
    <property type="term" value="P:proteolysis"/>
    <property type="evidence" value="ECO:0007669"/>
    <property type="project" value="UniProtKB-KW"/>
</dbReference>
<feature type="domain" description="Disintegrin" evidence="7">
    <location>
        <begin position="487"/>
        <end position="576"/>
    </location>
</feature>
<evidence type="ECO:0000313" key="10">
    <source>
        <dbReference type="Proteomes" id="UP000242877"/>
    </source>
</evidence>
<dbReference type="Proteomes" id="UP000242877">
    <property type="component" value="Unassembled WGS sequence"/>
</dbReference>
<dbReference type="EMBL" id="AZGZ01000003">
    <property type="protein sequence ID" value="KZZ96217.1"/>
    <property type="molecule type" value="Genomic_DNA"/>
</dbReference>
<dbReference type="InterPro" id="IPR036436">
    <property type="entry name" value="Disintegrin_dom_sf"/>
</dbReference>
<dbReference type="GO" id="GO:0004222">
    <property type="term" value="F:metalloendopeptidase activity"/>
    <property type="evidence" value="ECO:0007669"/>
    <property type="project" value="InterPro"/>
</dbReference>
<evidence type="ECO:0000259" key="8">
    <source>
        <dbReference type="PROSITE" id="PS50215"/>
    </source>
</evidence>
<feature type="binding site" evidence="4">
    <location>
        <position position="400"/>
    </location>
    <ligand>
        <name>Zn(2+)</name>
        <dbReference type="ChEBI" id="CHEBI:29105"/>
        <note>catalytic</note>
    </ligand>
</feature>
<dbReference type="InterPro" id="IPR034028">
    <property type="entry name" value="ZnMc_ADAM_fungal"/>
</dbReference>
<dbReference type="Pfam" id="PF00200">
    <property type="entry name" value="Disintegrin"/>
    <property type="match status" value="1"/>
</dbReference>
<dbReference type="SMART" id="SM00050">
    <property type="entry name" value="DISIN"/>
    <property type="match status" value="1"/>
</dbReference>
<accession>A0A168C6U6</accession>
<dbReference type="PROSITE" id="PS50214">
    <property type="entry name" value="DISINTEGRIN_2"/>
    <property type="match status" value="1"/>
</dbReference>
<dbReference type="VEuPathDB" id="FungiDB:AAP_00990"/>
<keyword evidence="1" id="KW-1015">Disulfide bond</keyword>
<comment type="caution">
    <text evidence="4">Lacks conserved residue(s) required for the propagation of feature annotation.</text>
</comment>
<dbReference type="InterPro" id="IPR001590">
    <property type="entry name" value="Peptidase_M12B"/>
</dbReference>
<name>A0A168C6U6_9EURO</name>
<keyword evidence="9" id="KW-0645">Protease</keyword>
<keyword evidence="6" id="KW-0472">Membrane</keyword>
<dbReference type="AlphaFoldDB" id="A0A168C6U6"/>
<sequence>MASMKPVIHTPSHRVHAYSSFDLTFYLHNGGQKVKLSLEPNHDILAEDASIRYVDQDGSLLSTELISRDQHKIYKGDAWVEDDFGSWEKVGWTRVSMRVDGKQPLFEGAFSLYGDNHHIMLGHNYMKTRNAGDMLPPTRETDDDEFMVVFRDSDMLPLNFARRDSDVPDLMCNSHKLEFNSNPDHPVYRNLNRKRSEVGTTPVDSLFGLFKRQDDAIGSASGSANYSQTIGDTNGCPKTRKVALIGVALDCGYTHSFNSTESARDNVISVVNSASQVYERSFNVTLGLRNLTVFPPDCPGTAPSTAAFNMPCDSEQGKETDISGRLNLFSSWRGQQKDDNAYWTLMSSCESGSEVGLSWLGQLCVNTASGEANSSDPNQSVVSGTNIIIRTSVEWQVFAHESGHTFGAIHDCDKSTCEAGYAQKLQCCPFTSNSCDASGKYIMNPTANKDAVEFSPCTIGNICSGMLHHSINTNCLTSNRGVQTISHAQCGNGVVEEGEDCDCGGEENCGGNKCCDPKTCKFTEGSVCDDSNEECCTQCQYASPETVCRASNGPCDPAEKCSGNSGTCPEDKHLPNGEKCGDGLRCASGQCTSRNQQCKLIMGSMLDGNDTKACDDSSCQVVCTGPSQPPNVCAAVVQNFLDGTTCHGGGHCKGGRCVGSTFGGEVKSWVDDHKSLVIGLAAGIGGLIILGILSALFKRCRRPRQPKITTIPTAPPYPYPMQASQQAAPGSWQPGYGAPPPPMPPPPPPPPYIQNPPTRYA</sequence>
<keyword evidence="9" id="KW-0482">Metalloprotease</keyword>
<evidence type="ECO:0000256" key="3">
    <source>
        <dbReference type="ARBA" id="ARBA00074021"/>
    </source>
</evidence>
<dbReference type="PANTHER" id="PTHR11905:SF159">
    <property type="entry name" value="ADAM METALLOPROTEASE"/>
    <property type="match status" value="1"/>
</dbReference>
<feature type="transmembrane region" description="Helical" evidence="6">
    <location>
        <begin position="676"/>
        <end position="697"/>
    </location>
</feature>
<dbReference type="Gene3D" id="4.10.70.10">
    <property type="entry name" value="Disintegrin domain"/>
    <property type="match status" value="1"/>
</dbReference>
<keyword evidence="4" id="KW-0862">Zinc</keyword>
<dbReference type="OrthoDB" id="5951731at2759"/>
<keyword evidence="9" id="KW-0378">Hydrolase</keyword>
<feature type="region of interest" description="Disordered" evidence="5">
    <location>
        <begin position="707"/>
        <end position="761"/>
    </location>
</feature>
<reference evidence="9 10" key="1">
    <citation type="journal article" date="2016" name="Genome Biol. Evol.">
        <title>Divergent and convergent evolution of fungal pathogenicity.</title>
        <authorList>
            <person name="Shang Y."/>
            <person name="Xiao G."/>
            <person name="Zheng P."/>
            <person name="Cen K."/>
            <person name="Zhan S."/>
            <person name="Wang C."/>
        </authorList>
    </citation>
    <scope>NUCLEOTIDE SEQUENCE [LARGE SCALE GENOMIC DNA]</scope>
    <source>
        <strain evidence="9 10">ARSEF 7405</strain>
    </source>
</reference>
<keyword evidence="4" id="KW-0479">Metal-binding</keyword>
<dbReference type="GO" id="GO:0046872">
    <property type="term" value="F:metal ion binding"/>
    <property type="evidence" value="ECO:0007669"/>
    <property type="project" value="UniProtKB-KW"/>
</dbReference>
<protein>
    <recommendedName>
        <fullName evidence="3">Disintegrin and metalloproteinase domain-containing protein B</fullName>
    </recommendedName>
</protein>
<dbReference type="InterPro" id="IPR024079">
    <property type="entry name" value="MetalloPept_cat_dom_sf"/>
</dbReference>
<evidence type="ECO:0000256" key="4">
    <source>
        <dbReference type="PROSITE-ProRule" id="PRU00276"/>
    </source>
</evidence>
<feature type="active site" evidence="4">
    <location>
        <position position="401"/>
    </location>
</feature>
<feature type="domain" description="Peptidase M12B" evidence="8">
    <location>
        <begin position="240"/>
        <end position="462"/>
    </location>
</feature>
<comment type="caution">
    <text evidence="9">The sequence shown here is derived from an EMBL/GenBank/DDBJ whole genome shotgun (WGS) entry which is preliminary data.</text>
</comment>
<dbReference type="PANTHER" id="PTHR11905">
    <property type="entry name" value="ADAM A DISINTEGRIN AND METALLOPROTEASE DOMAIN"/>
    <property type="match status" value="1"/>
</dbReference>
<dbReference type="Pfam" id="PF13688">
    <property type="entry name" value="Reprolysin_5"/>
    <property type="match status" value="1"/>
</dbReference>
<dbReference type="Gene3D" id="3.40.1620.60">
    <property type="match status" value="1"/>
</dbReference>
<feature type="compositionally biased region" description="Pro residues" evidence="5">
    <location>
        <begin position="737"/>
        <end position="754"/>
    </location>
</feature>
<dbReference type="Gene3D" id="3.40.390.10">
    <property type="entry name" value="Collagenase (Catalytic Domain)"/>
    <property type="match status" value="1"/>
</dbReference>
<keyword evidence="10" id="KW-1185">Reference proteome</keyword>
<evidence type="ECO:0000256" key="1">
    <source>
        <dbReference type="ARBA" id="ARBA00023157"/>
    </source>
</evidence>
<evidence type="ECO:0000256" key="5">
    <source>
        <dbReference type="SAM" id="MobiDB-lite"/>
    </source>
</evidence>
<dbReference type="CDD" id="cd04271">
    <property type="entry name" value="ZnMc_ADAM_fungal"/>
    <property type="match status" value="1"/>
</dbReference>
<feature type="binding site" evidence="4">
    <location>
        <position position="410"/>
    </location>
    <ligand>
        <name>Zn(2+)</name>
        <dbReference type="ChEBI" id="CHEBI:29105"/>
        <note>catalytic</note>
    </ligand>
</feature>
<feature type="binding site" evidence="4">
    <location>
        <position position="404"/>
    </location>
    <ligand>
        <name>Zn(2+)</name>
        <dbReference type="ChEBI" id="CHEBI:29105"/>
        <note>catalytic</note>
    </ligand>
</feature>
<dbReference type="InterPro" id="IPR001762">
    <property type="entry name" value="Disintegrin_dom"/>
</dbReference>
<evidence type="ECO:0000256" key="2">
    <source>
        <dbReference type="ARBA" id="ARBA00056552"/>
    </source>
</evidence>
<evidence type="ECO:0000256" key="6">
    <source>
        <dbReference type="SAM" id="Phobius"/>
    </source>
</evidence>
<proteinExistence type="predicted"/>